<dbReference type="Pfam" id="PF14529">
    <property type="entry name" value="Exo_endo_phos_2"/>
    <property type="match status" value="1"/>
</dbReference>
<feature type="non-terminal residue" evidence="2">
    <location>
        <position position="1"/>
    </location>
</feature>
<name>A0A7J6QZ55_PEROL</name>
<feature type="non-terminal residue" evidence="2">
    <location>
        <position position="185"/>
    </location>
</feature>
<reference evidence="2 3" key="1">
    <citation type="submission" date="2020-04" db="EMBL/GenBank/DDBJ databases">
        <title>Perkinsus olseni comparative genomics.</title>
        <authorList>
            <person name="Bogema D.R."/>
        </authorList>
    </citation>
    <scope>NUCLEOTIDE SEQUENCE [LARGE SCALE GENOMIC DNA]</scope>
    <source>
        <strain evidence="2">ATCC PRA-205</strain>
    </source>
</reference>
<feature type="domain" description="Endonuclease/exonuclease/phosphatase" evidence="1">
    <location>
        <begin position="64"/>
        <end position="155"/>
    </location>
</feature>
<accession>A0A7J6QZ55</accession>
<gene>
    <name evidence="2" type="ORF">FOZ62_014307</name>
</gene>
<sequence>EPPWALRDHWAGFTVVRSLGKGTGAQGSRPRAAILVPREIPVKAIVRGVDFVALDVLFEDKWVTCISLYIPVDNEPAEILERISQEALLSRRSEGIIVGADTNSASALWHSKASQVPSRMRDRDETVELFLSRWDLDVVNGNKETPSFQNARGDTTAPSYGTYTGEMTHLRPTANFAADASVGNG</sequence>
<comment type="caution">
    <text evidence="2">The sequence shown here is derived from an EMBL/GenBank/DDBJ whole genome shotgun (WGS) entry which is preliminary data.</text>
</comment>
<dbReference type="InterPro" id="IPR036691">
    <property type="entry name" value="Endo/exonu/phosph_ase_sf"/>
</dbReference>
<protein>
    <recommendedName>
        <fullName evidence="1">Endonuclease/exonuclease/phosphatase domain-containing protein</fullName>
    </recommendedName>
</protein>
<dbReference type="InterPro" id="IPR005135">
    <property type="entry name" value="Endo/exonuclease/phosphatase"/>
</dbReference>
<dbReference type="SUPFAM" id="SSF56219">
    <property type="entry name" value="DNase I-like"/>
    <property type="match status" value="1"/>
</dbReference>
<proteinExistence type="predicted"/>
<dbReference type="Gene3D" id="3.60.10.10">
    <property type="entry name" value="Endonuclease/exonuclease/phosphatase"/>
    <property type="match status" value="1"/>
</dbReference>
<dbReference type="AlphaFoldDB" id="A0A7J6QZ55"/>
<dbReference type="EMBL" id="JABANM010025972">
    <property type="protein sequence ID" value="KAF4713715.1"/>
    <property type="molecule type" value="Genomic_DNA"/>
</dbReference>
<evidence type="ECO:0000313" key="3">
    <source>
        <dbReference type="Proteomes" id="UP000574390"/>
    </source>
</evidence>
<evidence type="ECO:0000259" key="1">
    <source>
        <dbReference type="Pfam" id="PF14529"/>
    </source>
</evidence>
<dbReference type="GO" id="GO:0003824">
    <property type="term" value="F:catalytic activity"/>
    <property type="evidence" value="ECO:0007669"/>
    <property type="project" value="InterPro"/>
</dbReference>
<dbReference type="Proteomes" id="UP000574390">
    <property type="component" value="Unassembled WGS sequence"/>
</dbReference>
<organism evidence="2 3">
    <name type="scientific">Perkinsus olseni</name>
    <name type="common">Perkinsus atlanticus</name>
    <dbReference type="NCBI Taxonomy" id="32597"/>
    <lineage>
        <taxon>Eukaryota</taxon>
        <taxon>Sar</taxon>
        <taxon>Alveolata</taxon>
        <taxon>Perkinsozoa</taxon>
        <taxon>Perkinsea</taxon>
        <taxon>Perkinsida</taxon>
        <taxon>Perkinsidae</taxon>
        <taxon>Perkinsus</taxon>
    </lineage>
</organism>
<evidence type="ECO:0000313" key="2">
    <source>
        <dbReference type="EMBL" id="KAF4713715.1"/>
    </source>
</evidence>